<reference evidence="2 3" key="1">
    <citation type="journal article" date="2008" name="J. Biotechnol.">
        <title>The genome of Xanthomonas campestris pv. campestris B100 and its use for the reconstruction of metabolic pathways involved in xanthan biosynthesis.</title>
        <authorList>
            <person name="Vorholter F.J."/>
            <person name="Schneiker S."/>
            <person name="Goesmann A."/>
            <person name="Krause L."/>
            <person name="Bekel T."/>
            <person name="Kaiser O."/>
            <person name="Linke B."/>
            <person name="Patschkowski T."/>
            <person name="Ruckert C."/>
            <person name="Schmid J."/>
            <person name="Sidhu V.K."/>
            <person name="Sieber V."/>
            <person name="Tauch A."/>
            <person name="Watt S.A."/>
            <person name="Weisshaar B."/>
            <person name="Becker A."/>
            <person name="Niehaus K."/>
            <person name="Puhler A."/>
        </authorList>
    </citation>
    <scope>NUCLEOTIDE SEQUENCE [LARGE SCALE GENOMIC DNA]</scope>
    <source>
        <strain evidence="2 3">B100</strain>
    </source>
</reference>
<proteinExistence type="predicted"/>
<feature type="region of interest" description="Disordered" evidence="1">
    <location>
        <begin position="174"/>
        <end position="210"/>
    </location>
</feature>
<dbReference type="KEGG" id="xca:xcc-b100_1576"/>
<sequence>MRWCGRSSHVRRRLLSSRLIPETGPGSGFHTAWTPQCCLGPLSGAGAGLAGTDAERLTPRPQYIAWANIVAYAPWRVIATALLGRVRGCLTRAAAFLEAASLQPTGRCGASRVHCIDPGRSPLQVSRSQRFSRQGLRYALRQRRCVNEGFADGSGCCFVGMRCADDLAVSNHPAHKRSPASVTSLTNFPGPSKSSPGSCANVGGAKKNRGKAAAFRVYAAGRAIRARDAPG</sequence>
<dbReference type="AlphaFoldDB" id="B0RR41"/>
<accession>B0RR41</accession>
<dbReference type="EMBL" id="AM920689">
    <property type="protein sequence ID" value="CAP50926.1"/>
    <property type="molecule type" value="Genomic_DNA"/>
</dbReference>
<dbReference type="Proteomes" id="UP000001188">
    <property type="component" value="Chromosome"/>
</dbReference>
<feature type="compositionally biased region" description="Low complexity" evidence="1">
    <location>
        <begin position="200"/>
        <end position="210"/>
    </location>
</feature>
<name>B0RR41_XANCB</name>
<dbReference type="HOGENOM" id="CLU_1199407_0_0_6"/>
<organism evidence="2 3">
    <name type="scientific">Xanthomonas campestris pv. campestris (strain B100)</name>
    <dbReference type="NCBI Taxonomy" id="509169"/>
    <lineage>
        <taxon>Bacteria</taxon>
        <taxon>Pseudomonadati</taxon>
        <taxon>Pseudomonadota</taxon>
        <taxon>Gammaproteobacteria</taxon>
        <taxon>Lysobacterales</taxon>
        <taxon>Lysobacteraceae</taxon>
        <taxon>Xanthomonas</taxon>
    </lineage>
</organism>
<evidence type="ECO:0000313" key="2">
    <source>
        <dbReference type="EMBL" id="CAP50926.1"/>
    </source>
</evidence>
<feature type="compositionally biased region" description="Polar residues" evidence="1">
    <location>
        <begin position="180"/>
        <end position="198"/>
    </location>
</feature>
<evidence type="ECO:0000313" key="3">
    <source>
        <dbReference type="Proteomes" id="UP000001188"/>
    </source>
</evidence>
<protein>
    <submittedName>
        <fullName evidence="2">Uncharacterized protein</fullName>
    </submittedName>
</protein>
<gene>
    <name evidence="2" type="ORF">XCCB100_1576</name>
</gene>
<evidence type="ECO:0000256" key="1">
    <source>
        <dbReference type="SAM" id="MobiDB-lite"/>
    </source>
</evidence>